<feature type="transmembrane region" description="Helical" evidence="10">
    <location>
        <begin position="400"/>
        <end position="419"/>
    </location>
</feature>
<dbReference type="PANTHER" id="PTHR43427">
    <property type="entry name" value="CHLORIDE CHANNEL PROTEIN CLC-E"/>
    <property type="match status" value="1"/>
</dbReference>
<dbReference type="InterPro" id="IPR001807">
    <property type="entry name" value="ClC"/>
</dbReference>
<dbReference type="PANTHER" id="PTHR43427:SF6">
    <property type="entry name" value="CHLORIDE CHANNEL PROTEIN CLC-E"/>
    <property type="match status" value="1"/>
</dbReference>
<feature type="transmembrane region" description="Helical" evidence="10">
    <location>
        <begin position="202"/>
        <end position="221"/>
    </location>
</feature>
<evidence type="ECO:0000256" key="6">
    <source>
        <dbReference type="ARBA" id="ARBA00023136"/>
    </source>
</evidence>
<feature type="transmembrane region" description="Helical" evidence="10">
    <location>
        <begin position="166"/>
        <end position="190"/>
    </location>
</feature>
<dbReference type="EMBL" id="JACHIK010000002">
    <property type="protein sequence ID" value="MBB5041474.1"/>
    <property type="molecule type" value="Genomic_DNA"/>
</dbReference>
<sequence>MADLYRKSKLLRRSRVFWGSFSLWRPRLVFWCGALATGVISVGFAKLADLAQRAFAHATAATEWSFLLPLLLTPAGFALSAYLAIRFFPNSQGSGIPQAIAARHLKDEEDRGRLLSLRVAFGKIMLTVLGLLSGASIGREGPTVQVGASIMLAVARFGGMAQARGLILAGSAAGIAAAFNTPLAGIVFAIEEMSRTYEARANGFVLAAVILSGLAALGISGSYQYFGSTSVAPTDLRDWCLVLVCGIGGGALGAAFSGFALYFGQRIRRWAQPEPMKRMVLFALCCGLAIALIGVVSGGRTFGTGYAEARSAVQGEALPLLFFVEKFAAGFLSMLSGIPGGIFAPSLSVGAGLGSTVGSLLGTSVALAAVLGMAGYFAGVVQAPMTAFVIILEMTGDHDAVIPLMAVSMLGYLTSRILSREPLYHGLSRVFIAAAIRARRAAEKSADQTAPGT</sequence>
<evidence type="ECO:0000313" key="11">
    <source>
        <dbReference type="EMBL" id="MBB5041474.1"/>
    </source>
</evidence>
<gene>
    <name evidence="11" type="ORF">HNQ66_000857</name>
</gene>
<protein>
    <submittedName>
        <fullName evidence="11">H+/Cl- antiporter ClcA</fullName>
    </submittedName>
</protein>
<name>A0A7W7YSK4_9HYPH</name>
<feature type="transmembrane region" description="Helical" evidence="10">
    <location>
        <begin position="241"/>
        <end position="264"/>
    </location>
</feature>
<evidence type="ECO:0000256" key="10">
    <source>
        <dbReference type="SAM" id="Phobius"/>
    </source>
</evidence>
<evidence type="ECO:0000256" key="3">
    <source>
        <dbReference type="ARBA" id="ARBA00022692"/>
    </source>
</evidence>
<dbReference type="PRINTS" id="PR00762">
    <property type="entry name" value="CLCHANNEL"/>
</dbReference>
<feature type="transmembrane region" description="Helical" evidence="10">
    <location>
        <begin position="66"/>
        <end position="85"/>
    </location>
</feature>
<keyword evidence="12" id="KW-1185">Reference proteome</keyword>
<dbReference type="Proteomes" id="UP000535406">
    <property type="component" value="Unassembled WGS sequence"/>
</dbReference>
<keyword evidence="2" id="KW-0813">Transport</keyword>
<keyword evidence="6 10" id="KW-0472">Membrane</keyword>
<comment type="subcellular location">
    <subcellularLocation>
        <location evidence="1">Membrane</location>
        <topology evidence="1">Multi-pass membrane protein</topology>
    </subcellularLocation>
</comment>
<dbReference type="GO" id="GO:0034707">
    <property type="term" value="C:chloride channel complex"/>
    <property type="evidence" value="ECO:0007669"/>
    <property type="project" value="UniProtKB-KW"/>
</dbReference>
<proteinExistence type="predicted"/>
<keyword evidence="9" id="KW-0407">Ion channel</keyword>
<dbReference type="InterPro" id="IPR014743">
    <property type="entry name" value="Cl-channel_core"/>
</dbReference>
<dbReference type="CDD" id="cd01034">
    <property type="entry name" value="EriC_like"/>
    <property type="match status" value="1"/>
</dbReference>
<evidence type="ECO:0000256" key="9">
    <source>
        <dbReference type="ARBA" id="ARBA00023303"/>
    </source>
</evidence>
<dbReference type="AlphaFoldDB" id="A0A7W7YSK4"/>
<evidence type="ECO:0000256" key="1">
    <source>
        <dbReference type="ARBA" id="ARBA00004141"/>
    </source>
</evidence>
<dbReference type="GO" id="GO:0005254">
    <property type="term" value="F:chloride channel activity"/>
    <property type="evidence" value="ECO:0007669"/>
    <property type="project" value="UniProtKB-KW"/>
</dbReference>
<feature type="transmembrane region" description="Helical" evidence="10">
    <location>
        <begin position="327"/>
        <end position="347"/>
    </location>
</feature>
<keyword evidence="3 10" id="KW-0812">Transmembrane</keyword>
<reference evidence="11 12" key="1">
    <citation type="submission" date="2020-08" db="EMBL/GenBank/DDBJ databases">
        <title>Genomic Encyclopedia of Type Strains, Phase IV (KMG-IV): sequencing the most valuable type-strain genomes for metagenomic binning, comparative biology and taxonomic classification.</title>
        <authorList>
            <person name="Goeker M."/>
        </authorList>
    </citation>
    <scope>NUCLEOTIDE SEQUENCE [LARGE SCALE GENOMIC DNA]</scope>
    <source>
        <strain evidence="11 12">DSM 21319</strain>
    </source>
</reference>
<evidence type="ECO:0000256" key="5">
    <source>
        <dbReference type="ARBA" id="ARBA00023065"/>
    </source>
</evidence>
<dbReference type="Gene3D" id="1.10.3080.10">
    <property type="entry name" value="Clc chloride channel"/>
    <property type="match status" value="1"/>
</dbReference>
<evidence type="ECO:0000256" key="2">
    <source>
        <dbReference type="ARBA" id="ARBA00022448"/>
    </source>
</evidence>
<dbReference type="InterPro" id="IPR050368">
    <property type="entry name" value="ClC-type_chloride_channel"/>
</dbReference>
<dbReference type="SUPFAM" id="SSF81340">
    <property type="entry name" value="Clc chloride channel"/>
    <property type="match status" value="1"/>
</dbReference>
<evidence type="ECO:0000256" key="4">
    <source>
        <dbReference type="ARBA" id="ARBA00022989"/>
    </source>
</evidence>
<keyword evidence="5" id="KW-0406">Ion transport</keyword>
<keyword evidence="4 10" id="KW-1133">Transmembrane helix</keyword>
<accession>A0A7W7YSK4</accession>
<organism evidence="11 12">
    <name type="scientific">Shinella fusca</name>
    <dbReference type="NCBI Taxonomy" id="544480"/>
    <lineage>
        <taxon>Bacteria</taxon>
        <taxon>Pseudomonadati</taxon>
        <taxon>Pseudomonadota</taxon>
        <taxon>Alphaproteobacteria</taxon>
        <taxon>Hyphomicrobiales</taxon>
        <taxon>Rhizobiaceae</taxon>
        <taxon>Shinella</taxon>
    </lineage>
</organism>
<evidence type="ECO:0000256" key="8">
    <source>
        <dbReference type="ARBA" id="ARBA00023214"/>
    </source>
</evidence>
<keyword evidence="7" id="KW-0869">Chloride channel</keyword>
<evidence type="ECO:0000313" key="12">
    <source>
        <dbReference type="Proteomes" id="UP000535406"/>
    </source>
</evidence>
<dbReference type="Pfam" id="PF00654">
    <property type="entry name" value="Voltage_CLC"/>
    <property type="match status" value="1"/>
</dbReference>
<feature type="transmembrane region" description="Helical" evidence="10">
    <location>
        <begin position="276"/>
        <end position="296"/>
    </location>
</feature>
<dbReference type="RefSeq" id="WP_184141210.1">
    <property type="nucleotide sequence ID" value="NZ_JACHIK010000002.1"/>
</dbReference>
<feature type="transmembrane region" description="Helical" evidence="10">
    <location>
        <begin position="359"/>
        <end position="380"/>
    </location>
</feature>
<comment type="caution">
    <text evidence="11">The sequence shown here is derived from an EMBL/GenBank/DDBJ whole genome shotgun (WGS) entry which is preliminary data.</text>
</comment>
<evidence type="ECO:0000256" key="7">
    <source>
        <dbReference type="ARBA" id="ARBA00023173"/>
    </source>
</evidence>
<keyword evidence="8" id="KW-0868">Chloride</keyword>